<comment type="caution">
    <text evidence="2">The sequence shown here is derived from an EMBL/GenBank/DDBJ whole genome shotgun (WGS) entry which is preliminary data.</text>
</comment>
<proteinExistence type="predicted"/>
<evidence type="ECO:0000313" key="3">
    <source>
        <dbReference type="Proteomes" id="UP000605986"/>
    </source>
</evidence>
<evidence type="ECO:0000313" key="2">
    <source>
        <dbReference type="EMBL" id="KAF4456148.1"/>
    </source>
</evidence>
<evidence type="ECO:0000259" key="1">
    <source>
        <dbReference type="Pfam" id="PF06985"/>
    </source>
</evidence>
<reference evidence="2" key="1">
    <citation type="submission" date="2020-01" db="EMBL/GenBank/DDBJ databases">
        <title>Identification and distribution of gene clusters putatively required for synthesis of sphingolipid metabolism inhibitors in phylogenetically diverse species of the filamentous fungus Fusarium.</title>
        <authorList>
            <person name="Kim H.-S."/>
            <person name="Busman M."/>
            <person name="Brown D.W."/>
            <person name="Divon H."/>
            <person name="Uhlig S."/>
            <person name="Proctor R.H."/>
        </authorList>
    </citation>
    <scope>NUCLEOTIDE SEQUENCE</scope>
    <source>
        <strain evidence="2">NRRL 53441</strain>
    </source>
</reference>
<dbReference type="AlphaFoldDB" id="A0A8H4KVP0"/>
<feature type="domain" description="Heterokaryon incompatibility" evidence="1">
    <location>
        <begin position="195"/>
        <end position="348"/>
    </location>
</feature>
<dbReference type="PANTHER" id="PTHR33112:SF12">
    <property type="entry name" value="HETEROKARYON INCOMPATIBILITY DOMAIN-CONTAINING PROTEIN"/>
    <property type="match status" value="1"/>
</dbReference>
<gene>
    <name evidence="2" type="ORF">F53441_1632</name>
</gene>
<name>A0A8H4KVP0_9HYPO</name>
<protein>
    <submittedName>
        <fullName evidence="2">Heterokaryon incompatibility</fullName>
    </submittedName>
</protein>
<dbReference type="InterPro" id="IPR010730">
    <property type="entry name" value="HET"/>
</dbReference>
<dbReference type="EMBL" id="JAADJG010000067">
    <property type="protein sequence ID" value="KAF4456148.1"/>
    <property type="molecule type" value="Genomic_DNA"/>
</dbReference>
<organism evidence="2 3">
    <name type="scientific">Fusarium austroafricanum</name>
    <dbReference type="NCBI Taxonomy" id="2364996"/>
    <lineage>
        <taxon>Eukaryota</taxon>
        <taxon>Fungi</taxon>
        <taxon>Dikarya</taxon>
        <taxon>Ascomycota</taxon>
        <taxon>Pezizomycotina</taxon>
        <taxon>Sordariomycetes</taxon>
        <taxon>Hypocreomycetidae</taxon>
        <taxon>Hypocreales</taxon>
        <taxon>Nectriaceae</taxon>
        <taxon>Fusarium</taxon>
        <taxon>Fusarium concolor species complex</taxon>
    </lineage>
</organism>
<accession>A0A8H4KVP0</accession>
<dbReference type="OrthoDB" id="5135333at2759"/>
<dbReference type="PANTHER" id="PTHR33112">
    <property type="entry name" value="DOMAIN PROTEIN, PUTATIVE-RELATED"/>
    <property type="match status" value="1"/>
</dbReference>
<sequence>MDHLNACEKCHKLSAFFLHWEVAVAQGAIDKYEGQTNFFLGTSVDLEARSSNGCKGCRSILSSQDVAELEDKYGKAYGVSMHFQTKQPLLWIAWGNIDAGNEDAGQRRAHIFNFKLSMMLSTNPVLTGSAMGRGRPYDLEGYNVSLIRRWIERCDKHHGSTCSPKYRDDLLPKAKLSFIDVEELCIVTPNEPVRYAALSYVWGGVVVPVAKKANITSLRVPGAFPKGGCLALPATIHDAVRLCANIGIQYLWVDSMCIVQDDMQSKMEQIEAMGSVYANAHVTFVALMSEGANSGLPRVPQDGSSSNLSPFIHLPYQALVKASQGAHGLPPMIHSRTLWTKRAWTLQESVLSKRLVCLGPVTSWACSGAEWTEDLELPSEIDGQSAFTGEADKLSIPESPDISHYSSLASVYACRQLTMPEDTVNAFEGIMTLVRQHIPGEFLFGIPEFLFDIGLLWQHRRRGAKPRSGLDWTEEKHEFPSWSWISHQGQHLQNFWETDYLYPRPDLIISPLVKWKKQDKASKDWEDVDNLYHTVRKHFEKPDIAIPDSWARHTNEPHPPYYQYSAYSHMQPSLKFSYPIPVHQRPPDVKKASYYPHLLFEGSLAQVRFQFQGTAAERDTTNRKLLNDALVPEMEIVNLVDGAWVGRVRLNLQQGSRLPEYEEEQEVIAISEGKITVEAAQKHPLTSEAQDRDEIKRINDWYKFVNVLWIGRTKDNKVYRKALGRIWLEAWERMAVEQVSLLLT</sequence>
<dbReference type="Pfam" id="PF06985">
    <property type="entry name" value="HET"/>
    <property type="match status" value="1"/>
</dbReference>
<keyword evidence="3" id="KW-1185">Reference proteome</keyword>
<dbReference type="Proteomes" id="UP000605986">
    <property type="component" value="Unassembled WGS sequence"/>
</dbReference>